<dbReference type="EMBL" id="MK638722">
    <property type="protein sequence ID" value="QCF47488.1"/>
    <property type="molecule type" value="mRNA"/>
</dbReference>
<keyword evidence="1" id="KW-0347">Helicase</keyword>
<keyword evidence="1" id="KW-0067">ATP-binding</keyword>
<reference evidence="1" key="2">
    <citation type="submission" date="2019-03" db="EMBL/GenBank/DDBJ databases">
        <authorList>
            <person name="Pagowski V."/>
            <person name="Mordecai G."/>
            <person name="Miller K."/>
            <person name="Schulze A."/>
            <person name="Kaukinen K."/>
            <person name="Ming T."/>
            <person name="Teffer A."/>
            <person name="Tabata A."/>
            <person name="Suttle C."/>
        </authorList>
    </citation>
    <scope>NUCLEOTIDE SEQUENCE</scope>
    <source>
        <strain evidence="1">SEQ_96_2</strain>
    </source>
</reference>
<sequence>MTCTSDDCVQVLHKIIGDCLDIVKFKDVNLYYELIILRYELFVSDFCIKRFKKWCQTNKHLILANDETLFTKNYSHIYPHEKYLPKNTLSKIWTFLQNSLQDHYCTTCNLD</sequence>
<dbReference type="GO" id="GO:0004386">
    <property type="term" value="F:helicase activity"/>
    <property type="evidence" value="ECO:0007669"/>
    <property type="project" value="UniProtKB-KW"/>
</dbReference>
<reference evidence="1" key="1">
    <citation type="journal article" date="2019" name="Viruses">
        <title>Distribution and Phylogeny of Erythrocytic Necrosis Virus (ENV) in Salmon Suggests Marine Origin.</title>
        <authorList>
            <person name="Pagowski V.A."/>
            <person name="Mordecai G.J."/>
            <person name="Miller K.M."/>
            <person name="Schulze A.D."/>
            <person name="Kaukinen K.H."/>
            <person name="Ming T.J."/>
            <person name="Li S."/>
            <person name="Teffer A.K."/>
            <person name="Tabata A."/>
            <person name="Suttle C.A."/>
        </authorList>
    </citation>
    <scope>NUCLEOTIDE SEQUENCE</scope>
    <source>
        <strain evidence="1">SEQ_96_2</strain>
    </source>
</reference>
<keyword evidence="1" id="KW-0547">Nucleotide-binding</keyword>
<evidence type="ECO:0000313" key="1">
    <source>
        <dbReference type="EMBL" id="QCF47488.1"/>
    </source>
</evidence>
<keyword evidence="1" id="KW-0378">Hydrolase</keyword>
<name>A0A4D6QI87_9VIRU</name>
<accession>A0A4D6QI87</accession>
<proteinExistence type="evidence at transcript level"/>
<protein>
    <submittedName>
        <fullName evidence="1">Putative Uvr/REP helicase</fullName>
    </submittedName>
</protein>
<organism evidence="1">
    <name type="scientific">Erythrocytic necrosis virus</name>
    <dbReference type="NCBI Taxonomy" id="1543320"/>
    <lineage>
        <taxon>Viruses</taxon>
        <taxon>Varidnaviria</taxon>
        <taxon>Bamfordvirae</taxon>
        <taxon>Nucleocytoviricota</taxon>
        <taxon>Megaviricetes</taxon>
        <taxon>Pimascovirales</taxon>
        <taxon>Pimascovirales incertae sedis</taxon>
        <taxon>Iridoviridae</taxon>
    </lineage>
</organism>